<evidence type="ECO:0000256" key="4">
    <source>
        <dbReference type="ARBA" id="ARBA00022842"/>
    </source>
</evidence>
<organism evidence="6 7">
    <name type="scientific">Nonomuraea rosea</name>
    <dbReference type="NCBI Taxonomy" id="638574"/>
    <lineage>
        <taxon>Bacteria</taxon>
        <taxon>Bacillati</taxon>
        <taxon>Actinomycetota</taxon>
        <taxon>Actinomycetes</taxon>
        <taxon>Streptosporangiales</taxon>
        <taxon>Streptosporangiaceae</taxon>
        <taxon>Nonomuraea</taxon>
    </lineage>
</organism>
<evidence type="ECO:0000313" key="6">
    <source>
        <dbReference type="EMBL" id="GAA3582688.1"/>
    </source>
</evidence>
<dbReference type="Proteomes" id="UP001500630">
    <property type="component" value="Unassembled WGS sequence"/>
</dbReference>
<dbReference type="Pfam" id="PF00702">
    <property type="entry name" value="Hydrolase"/>
    <property type="match status" value="1"/>
</dbReference>
<dbReference type="SFLD" id="SFLDG01135">
    <property type="entry name" value="C1.5.6:_HAD__Beta-PGM__Phospha"/>
    <property type="match status" value="1"/>
</dbReference>
<dbReference type="InterPro" id="IPR023214">
    <property type="entry name" value="HAD_sf"/>
</dbReference>
<dbReference type="InterPro" id="IPR036412">
    <property type="entry name" value="HAD-like_sf"/>
</dbReference>
<dbReference type="InterPro" id="IPR023198">
    <property type="entry name" value="PGP-like_dom2"/>
</dbReference>
<dbReference type="PANTHER" id="PTHR46193">
    <property type="entry name" value="6-PHOSPHOGLUCONATE PHOSPHATASE"/>
    <property type="match status" value="1"/>
</dbReference>
<evidence type="ECO:0000256" key="1">
    <source>
        <dbReference type="ARBA" id="ARBA00001946"/>
    </source>
</evidence>
<keyword evidence="3" id="KW-0479">Metal-binding</keyword>
<keyword evidence="5" id="KW-0119">Carbohydrate metabolism</keyword>
<dbReference type="PANTHER" id="PTHR46193:SF18">
    <property type="entry name" value="HEXITOL PHOSPHATASE B"/>
    <property type="match status" value="1"/>
</dbReference>
<dbReference type="SUPFAM" id="SSF56784">
    <property type="entry name" value="HAD-like"/>
    <property type="match status" value="1"/>
</dbReference>
<dbReference type="SFLD" id="SFLDG01129">
    <property type="entry name" value="C1.5:_HAD__Beta-PGM__Phosphata"/>
    <property type="match status" value="1"/>
</dbReference>
<dbReference type="InterPro" id="IPR051600">
    <property type="entry name" value="Beta-PGM-like"/>
</dbReference>
<sequence>MPSDLAGLDAVLLDMDGTLVDTEGLWWEAAAAVAASLGRPLGPADLPHVHGRTIEDVARHLLGDDPGRQEVAGRLTDAFAERVGREVTLMPGASELLAGLAATAVPTALVSASPRSIVELVLPRLGHAFDLVIANEDTVRGKPYPDPYLEAARRLGAAPRRCVAIEDSPAGIAAATAAGCHVLVAGPERGLPTLDRLRASFR</sequence>
<gene>
    <name evidence="6" type="ORF">GCM10022419_075500</name>
</gene>
<dbReference type="CDD" id="cd07505">
    <property type="entry name" value="HAD_BPGM-like"/>
    <property type="match status" value="1"/>
</dbReference>
<proteinExistence type="inferred from homology"/>
<dbReference type="EMBL" id="BAABDQ010000020">
    <property type="protein sequence ID" value="GAA3582688.1"/>
    <property type="molecule type" value="Genomic_DNA"/>
</dbReference>
<evidence type="ECO:0000256" key="3">
    <source>
        <dbReference type="ARBA" id="ARBA00022723"/>
    </source>
</evidence>
<evidence type="ECO:0000313" key="7">
    <source>
        <dbReference type="Proteomes" id="UP001500630"/>
    </source>
</evidence>
<dbReference type="NCBIfam" id="TIGR01509">
    <property type="entry name" value="HAD-SF-IA-v3"/>
    <property type="match status" value="1"/>
</dbReference>
<comment type="caution">
    <text evidence="6">The sequence shown here is derived from an EMBL/GenBank/DDBJ whole genome shotgun (WGS) entry which is preliminary data.</text>
</comment>
<comment type="cofactor">
    <cofactor evidence="1">
        <name>Mg(2+)</name>
        <dbReference type="ChEBI" id="CHEBI:18420"/>
    </cofactor>
</comment>
<comment type="similarity">
    <text evidence="2">Belongs to the HAD-like hydrolase superfamily. CbbY/CbbZ/Gph/YieH family.</text>
</comment>
<accession>A0ABP6YKU7</accession>
<dbReference type="Gene3D" id="3.40.50.1000">
    <property type="entry name" value="HAD superfamily/HAD-like"/>
    <property type="match status" value="1"/>
</dbReference>
<dbReference type="SFLD" id="SFLDS00003">
    <property type="entry name" value="Haloacid_Dehalogenase"/>
    <property type="match status" value="1"/>
</dbReference>
<reference evidence="7" key="1">
    <citation type="journal article" date="2019" name="Int. J. Syst. Evol. Microbiol.">
        <title>The Global Catalogue of Microorganisms (GCM) 10K type strain sequencing project: providing services to taxonomists for standard genome sequencing and annotation.</title>
        <authorList>
            <consortium name="The Broad Institute Genomics Platform"/>
            <consortium name="The Broad Institute Genome Sequencing Center for Infectious Disease"/>
            <person name="Wu L."/>
            <person name="Ma J."/>
        </authorList>
    </citation>
    <scope>NUCLEOTIDE SEQUENCE [LARGE SCALE GENOMIC DNA]</scope>
    <source>
        <strain evidence="7">JCM 17326</strain>
    </source>
</reference>
<dbReference type="RefSeq" id="WP_345569443.1">
    <property type="nucleotide sequence ID" value="NZ_BAABDQ010000020.1"/>
</dbReference>
<evidence type="ECO:0000256" key="2">
    <source>
        <dbReference type="ARBA" id="ARBA00006171"/>
    </source>
</evidence>
<dbReference type="InterPro" id="IPR006439">
    <property type="entry name" value="HAD-SF_hydro_IA"/>
</dbReference>
<dbReference type="Gene3D" id="1.10.150.240">
    <property type="entry name" value="Putative phosphatase, domain 2"/>
    <property type="match status" value="1"/>
</dbReference>
<keyword evidence="7" id="KW-1185">Reference proteome</keyword>
<keyword evidence="4" id="KW-0460">Magnesium</keyword>
<protein>
    <submittedName>
        <fullName evidence="6">HAD family phosphatase</fullName>
    </submittedName>
</protein>
<evidence type="ECO:0000256" key="5">
    <source>
        <dbReference type="ARBA" id="ARBA00023277"/>
    </source>
</evidence>
<name>A0ABP6YKU7_9ACTN</name>